<dbReference type="EMBL" id="JAVHNR010000003">
    <property type="protein sequence ID" value="KAK6348636.1"/>
    <property type="molecule type" value="Genomic_DNA"/>
</dbReference>
<feature type="region of interest" description="Disordered" evidence="1">
    <location>
        <begin position="378"/>
        <end position="406"/>
    </location>
</feature>
<name>A0AAN8NYF5_9PEZI</name>
<comment type="caution">
    <text evidence="2">The sequence shown here is derived from an EMBL/GenBank/DDBJ whole genome shotgun (WGS) entry which is preliminary data.</text>
</comment>
<dbReference type="AlphaFoldDB" id="A0AAN8NYF5"/>
<proteinExistence type="predicted"/>
<feature type="region of interest" description="Disordered" evidence="1">
    <location>
        <begin position="571"/>
        <end position="591"/>
    </location>
</feature>
<accession>A0AAN8NYF5</accession>
<feature type="compositionally biased region" description="Polar residues" evidence="1">
    <location>
        <begin position="606"/>
        <end position="617"/>
    </location>
</feature>
<organism evidence="2 3">
    <name type="scientific">Orbilia javanica</name>
    <dbReference type="NCBI Taxonomy" id="47235"/>
    <lineage>
        <taxon>Eukaryota</taxon>
        <taxon>Fungi</taxon>
        <taxon>Dikarya</taxon>
        <taxon>Ascomycota</taxon>
        <taxon>Pezizomycotina</taxon>
        <taxon>Orbiliomycetes</taxon>
        <taxon>Orbiliales</taxon>
        <taxon>Orbiliaceae</taxon>
        <taxon>Orbilia</taxon>
    </lineage>
</organism>
<feature type="compositionally biased region" description="Basic and acidic residues" evidence="1">
    <location>
        <begin position="728"/>
        <end position="738"/>
    </location>
</feature>
<protein>
    <submittedName>
        <fullName evidence="2">Uncharacterized protein</fullName>
    </submittedName>
</protein>
<evidence type="ECO:0000256" key="1">
    <source>
        <dbReference type="SAM" id="MobiDB-lite"/>
    </source>
</evidence>
<sequence>MPAGHCAGAALWIVHRSISISPISLTFTFTKSTTSSKMHRPNFLMSLSNMDAQDQKEQQFGPPILVTTPCDESVAAPFETFAEGLAPMVTSPPRTPVPKAADYEGDLWKRHSLCSEGDEEMTRPSSAASMYSSSSACSFGSMTSFNSFPASTQSPRHEKRNSFDNASTFGQDDDADTTIGAGDSQKTPRAARRQHKQDSTKDADWSKTFDLHLWGAYVSYQSNPTMTPFYVPPGGCPPIGVCIRVAREAKRTWRVPKTIQETDLTSPTERLSRTNSESLLPIDATLGEGSIGRRRGSRTQIPKRKDAVPRTWPYSEAATRQRLRILSRRITENPHLQTRHGRLASPIRIKEFAPANIADTQFSTRSLSFSLMASTSEVMQSDGPLASLSRPLEPEEGTRAPQGDVPLAHDVFKPTLEPSYEGEDEIELPIPEVIPGHRRTLSSTSAHRRSGSKASILHRKTEGNGIGHRRTTSAVAATKPGEQTVDNFATPRRRTRVRSSSDATIRSTIPRMLCLGSPFGAVEEEGDEARLARRSHKRHQSLETPIGRRGPPSLMPAFDFTKQEAYQNAIRQQEQDRLAQRPATSVEGRKKDHFFEDLFGANASRTNLSERSSTPSIAGSDGASISVPSKKARARGMSFTDKIRGNSSTDLITPVALRRISAPPDQLRVDRPSVLKRLGSPFRDSEFAPLDGTLNQSQLTLPDAPATDMPAATGLGSAFTSPPRSKKRDSNPPPRERGILGFGLGFFRRGKKETSQQH</sequence>
<evidence type="ECO:0000313" key="3">
    <source>
        <dbReference type="Proteomes" id="UP001313282"/>
    </source>
</evidence>
<feature type="region of interest" description="Disordered" evidence="1">
    <location>
        <begin position="606"/>
        <end position="633"/>
    </location>
</feature>
<feature type="region of interest" description="Disordered" evidence="1">
    <location>
        <begin position="701"/>
        <end position="758"/>
    </location>
</feature>
<dbReference type="Proteomes" id="UP001313282">
    <property type="component" value="Unassembled WGS sequence"/>
</dbReference>
<keyword evidence="3" id="KW-1185">Reference proteome</keyword>
<feature type="region of interest" description="Disordered" evidence="1">
    <location>
        <begin position="532"/>
        <end position="554"/>
    </location>
</feature>
<feature type="compositionally biased region" description="Low complexity" evidence="1">
    <location>
        <begin position="702"/>
        <end position="713"/>
    </location>
</feature>
<evidence type="ECO:0000313" key="2">
    <source>
        <dbReference type="EMBL" id="KAK6348636.1"/>
    </source>
</evidence>
<reference evidence="2 3" key="1">
    <citation type="submission" date="2019-10" db="EMBL/GenBank/DDBJ databases">
        <authorList>
            <person name="Palmer J.M."/>
        </authorList>
    </citation>
    <scope>NUCLEOTIDE SEQUENCE [LARGE SCALE GENOMIC DNA]</scope>
    <source>
        <strain evidence="2 3">TWF718</strain>
    </source>
</reference>
<gene>
    <name evidence="2" type="ORF">TWF718_006423</name>
</gene>
<feature type="region of interest" description="Disordered" evidence="1">
    <location>
        <begin position="148"/>
        <end position="202"/>
    </location>
</feature>